<gene>
    <name evidence="2" type="ORF">FNV33_04940</name>
</gene>
<proteinExistence type="predicted"/>
<evidence type="ECO:0000313" key="3">
    <source>
        <dbReference type="Proteomes" id="UP000315953"/>
    </source>
</evidence>
<organism evidence="2 3">
    <name type="scientific">Dolosigranulum pigrum</name>
    <dbReference type="NCBI Taxonomy" id="29394"/>
    <lineage>
        <taxon>Bacteria</taxon>
        <taxon>Bacillati</taxon>
        <taxon>Bacillota</taxon>
        <taxon>Bacilli</taxon>
        <taxon>Lactobacillales</taxon>
        <taxon>Carnobacteriaceae</taxon>
        <taxon>Dolosigranulum</taxon>
    </lineage>
</organism>
<keyword evidence="1" id="KW-0732">Signal</keyword>
<feature type="signal peptide" evidence="1">
    <location>
        <begin position="1"/>
        <end position="23"/>
    </location>
</feature>
<evidence type="ECO:0000256" key="1">
    <source>
        <dbReference type="SAM" id="SignalP"/>
    </source>
</evidence>
<dbReference type="InterPro" id="IPR025275">
    <property type="entry name" value="DUF4015"/>
</dbReference>
<reference evidence="2 3" key="1">
    <citation type="submission" date="2019-07" db="EMBL/GenBank/DDBJ databases">
        <title>Genome assembly of a nasal isolate of Dolosigranulum pigrum from a chronic sinusitis patient.</title>
        <authorList>
            <person name="Baig S."/>
            <person name="Overballe-Petersen S."/>
            <person name="Kaspar U."/>
            <person name="Rendboe A."/>
            <person name="de Man T."/>
            <person name="Liu C."/>
            <person name="Price L.B."/>
            <person name="Stegger M."/>
            <person name="Becker K."/>
            <person name="Skytt Andersen P."/>
        </authorList>
    </citation>
    <scope>NUCLEOTIDE SEQUENCE [LARGE SCALE GENOMIC DNA]</scope>
    <source>
        <strain evidence="2 3">83VPs-KB5</strain>
    </source>
</reference>
<accession>A0A328KJB7</accession>
<dbReference type="InterPro" id="IPR017853">
    <property type="entry name" value="GH"/>
</dbReference>
<dbReference type="Gene3D" id="3.20.20.80">
    <property type="entry name" value="Glycosidases"/>
    <property type="match status" value="1"/>
</dbReference>
<dbReference type="SUPFAM" id="SSF51445">
    <property type="entry name" value="(Trans)glycosidases"/>
    <property type="match status" value="1"/>
</dbReference>
<dbReference type="Proteomes" id="UP000315953">
    <property type="component" value="Chromosome"/>
</dbReference>
<sequence>MKSIKKTCPLLTALLFISSPVLAQQANEEPVEIKDRTPVEDMQARRDGLLNVYTESLIRLPKRIPQDLVYDSGVDIPYPEDGVKGIFVPGHSASDETTLNNLVDFISSTDLNSIVIDVKEDYGNIVLDIAADGEFEEYINNALVADNDPAEILSLLDEHDIYPIARVVTFKDTMLATERPDLSFREADGSVWKNGNGEAFVNPYEKEVWEYTLDIAKKAARLGFKDIQFDYVRFPEGFEVFDETLTYSRGDYEDSDLTAGEQRMSAVNDFVKYAREELRPFGVETSVDVFGYAAFIREAPGIGQSFLGISEHVDSISAMIYPSHWGPGNFNVPKPDLEPYDTIDGYMELENELLAELEENAPRSRPWIQDFTASYLGAGNFKEYQAEDVTAQIQALYDNGVEEYLIWNATGDYSRDAKFKITE</sequence>
<dbReference type="KEGG" id="dpm:FNV33_04940"/>
<name>A0A328KJB7_9LACT</name>
<dbReference type="Pfam" id="PF13200">
    <property type="entry name" value="DUF4015"/>
    <property type="match status" value="1"/>
</dbReference>
<feature type="chain" id="PRO_5038436455" evidence="1">
    <location>
        <begin position="24"/>
        <end position="423"/>
    </location>
</feature>
<dbReference type="EMBL" id="CP041626">
    <property type="protein sequence ID" value="QDO91435.1"/>
    <property type="molecule type" value="Genomic_DNA"/>
</dbReference>
<protein>
    <submittedName>
        <fullName evidence="2">GTP-binding protein</fullName>
    </submittedName>
</protein>
<evidence type="ECO:0000313" key="2">
    <source>
        <dbReference type="EMBL" id="QDO91435.1"/>
    </source>
</evidence>
<dbReference type="AlphaFoldDB" id="A0A328KJB7"/>
<dbReference type="RefSeq" id="WP_112779280.1">
    <property type="nucleotide sequence ID" value="NZ_CALFGV010000022.1"/>
</dbReference>